<dbReference type="Proteomes" id="UP000758155">
    <property type="component" value="Unassembled WGS sequence"/>
</dbReference>
<evidence type="ECO:0000313" key="3">
    <source>
        <dbReference type="EMBL" id="KAF3041107.1"/>
    </source>
</evidence>
<organism evidence="3 4">
    <name type="scientific">Didymella heteroderae</name>
    <dbReference type="NCBI Taxonomy" id="1769908"/>
    <lineage>
        <taxon>Eukaryota</taxon>
        <taxon>Fungi</taxon>
        <taxon>Dikarya</taxon>
        <taxon>Ascomycota</taxon>
        <taxon>Pezizomycotina</taxon>
        <taxon>Dothideomycetes</taxon>
        <taxon>Pleosporomycetidae</taxon>
        <taxon>Pleosporales</taxon>
        <taxon>Pleosporineae</taxon>
        <taxon>Didymellaceae</taxon>
        <taxon>Didymella</taxon>
    </lineage>
</organism>
<feature type="transmembrane region" description="Helical" evidence="2">
    <location>
        <begin position="23"/>
        <end position="44"/>
    </location>
</feature>
<evidence type="ECO:0000313" key="4">
    <source>
        <dbReference type="Proteomes" id="UP000758155"/>
    </source>
</evidence>
<comment type="caution">
    <text evidence="3">The sequence shown here is derived from an EMBL/GenBank/DDBJ whole genome shotgun (WGS) entry which is preliminary data.</text>
</comment>
<accession>A0A9P4WSY4</accession>
<dbReference type="AlphaFoldDB" id="A0A9P4WSY4"/>
<dbReference type="EMBL" id="SWKV01000022">
    <property type="protein sequence ID" value="KAF3041107.1"/>
    <property type="molecule type" value="Genomic_DNA"/>
</dbReference>
<dbReference type="OrthoDB" id="10593626at2759"/>
<reference evidence="3" key="1">
    <citation type="submission" date="2019-04" db="EMBL/GenBank/DDBJ databases">
        <title>Sequencing of skin fungus with MAO and IRED activity.</title>
        <authorList>
            <person name="Marsaioli A.J."/>
            <person name="Bonatto J.M.C."/>
            <person name="Reis Junior O."/>
        </authorList>
    </citation>
    <scope>NUCLEOTIDE SEQUENCE</scope>
    <source>
        <strain evidence="3">28M1</strain>
    </source>
</reference>
<keyword evidence="2" id="KW-0812">Transmembrane</keyword>
<gene>
    <name evidence="3" type="ORF">E8E12_006460</name>
</gene>
<feature type="region of interest" description="Disordered" evidence="1">
    <location>
        <begin position="52"/>
        <end position="73"/>
    </location>
</feature>
<sequence>MDVKGEAKIDGARQPWLIPDVQVVLWFVLLCCLTEGIVSGFRWWRIPMRGQGEDGKSHGRRGKAKLGAISESDEDDEANIPVLEKELLRRANLLLEQQRAFGKTSRTDVYFHRNNPNFYSQEHRIEDLRRENGQLHGRLESGATTLKSVPEQYHSLEE</sequence>
<proteinExistence type="predicted"/>
<evidence type="ECO:0000256" key="2">
    <source>
        <dbReference type="SAM" id="Phobius"/>
    </source>
</evidence>
<name>A0A9P4WSY4_9PLEO</name>
<keyword evidence="2" id="KW-1133">Transmembrane helix</keyword>
<keyword evidence="2" id="KW-0472">Membrane</keyword>
<evidence type="ECO:0000256" key="1">
    <source>
        <dbReference type="SAM" id="MobiDB-lite"/>
    </source>
</evidence>
<keyword evidence="4" id="KW-1185">Reference proteome</keyword>
<protein>
    <submittedName>
        <fullName evidence="3">Uncharacterized protein</fullName>
    </submittedName>
</protein>